<dbReference type="CDD" id="cd00130">
    <property type="entry name" value="PAS"/>
    <property type="match status" value="2"/>
</dbReference>
<dbReference type="InterPro" id="IPR000700">
    <property type="entry name" value="PAS-assoc_C"/>
</dbReference>
<dbReference type="Gene3D" id="3.30.450.20">
    <property type="entry name" value="PAS domain"/>
    <property type="match status" value="3"/>
</dbReference>
<evidence type="ECO:0000313" key="7">
    <source>
        <dbReference type="Proteomes" id="UP000292423"/>
    </source>
</evidence>
<dbReference type="PANTHER" id="PTHR44757:SF2">
    <property type="entry name" value="BIOFILM ARCHITECTURE MAINTENANCE PROTEIN MBAA"/>
    <property type="match status" value="1"/>
</dbReference>
<comment type="caution">
    <text evidence="6">The sequence shown here is derived from an EMBL/GenBank/DDBJ whole genome shotgun (WGS) entry which is preliminary data.</text>
</comment>
<accession>A0A4Q7ZDE7</accession>
<dbReference type="PROSITE" id="PS50883">
    <property type="entry name" value="EAL"/>
    <property type="match status" value="1"/>
</dbReference>
<dbReference type="Proteomes" id="UP000292423">
    <property type="component" value="Unassembled WGS sequence"/>
</dbReference>
<evidence type="ECO:0000313" key="6">
    <source>
        <dbReference type="EMBL" id="RZU48045.1"/>
    </source>
</evidence>
<evidence type="ECO:0000259" key="3">
    <source>
        <dbReference type="PROSITE" id="PS50113"/>
    </source>
</evidence>
<keyword evidence="7" id="KW-1185">Reference proteome</keyword>
<evidence type="ECO:0000256" key="1">
    <source>
        <dbReference type="ARBA" id="ARBA00001946"/>
    </source>
</evidence>
<dbReference type="SUPFAM" id="SSF55785">
    <property type="entry name" value="PYP-like sensor domain (PAS domain)"/>
    <property type="match status" value="3"/>
</dbReference>
<dbReference type="EMBL" id="SHKX01000010">
    <property type="protein sequence ID" value="RZU48045.1"/>
    <property type="molecule type" value="Genomic_DNA"/>
</dbReference>
<dbReference type="InterPro" id="IPR001610">
    <property type="entry name" value="PAC"/>
</dbReference>
<dbReference type="SMART" id="SM00267">
    <property type="entry name" value="GGDEF"/>
    <property type="match status" value="1"/>
</dbReference>
<dbReference type="InterPro" id="IPR013655">
    <property type="entry name" value="PAS_fold_3"/>
</dbReference>
<dbReference type="PANTHER" id="PTHR44757">
    <property type="entry name" value="DIGUANYLATE CYCLASE DGCP"/>
    <property type="match status" value="1"/>
</dbReference>
<dbReference type="CDD" id="cd01948">
    <property type="entry name" value="EAL"/>
    <property type="match status" value="1"/>
</dbReference>
<proteinExistence type="predicted"/>
<feature type="domain" description="PAS" evidence="2">
    <location>
        <begin position="11"/>
        <end position="65"/>
    </location>
</feature>
<feature type="domain" description="PAS" evidence="2">
    <location>
        <begin position="258"/>
        <end position="304"/>
    </location>
</feature>
<dbReference type="Gene3D" id="3.20.20.450">
    <property type="entry name" value="EAL domain"/>
    <property type="match status" value="1"/>
</dbReference>
<dbReference type="InterPro" id="IPR001633">
    <property type="entry name" value="EAL_dom"/>
</dbReference>
<evidence type="ECO:0000259" key="4">
    <source>
        <dbReference type="PROSITE" id="PS50883"/>
    </source>
</evidence>
<dbReference type="SUPFAM" id="SSF141868">
    <property type="entry name" value="EAL domain-like"/>
    <property type="match status" value="1"/>
</dbReference>
<dbReference type="PROSITE" id="PS50113">
    <property type="entry name" value="PAC"/>
    <property type="match status" value="2"/>
</dbReference>
<dbReference type="SUPFAM" id="SSF55073">
    <property type="entry name" value="Nucleotide cyclase"/>
    <property type="match status" value="1"/>
</dbReference>
<dbReference type="NCBIfam" id="TIGR00229">
    <property type="entry name" value="sensory_box"/>
    <property type="match status" value="2"/>
</dbReference>
<feature type="domain" description="GGDEF" evidence="5">
    <location>
        <begin position="415"/>
        <end position="549"/>
    </location>
</feature>
<dbReference type="Gene3D" id="3.30.70.270">
    <property type="match status" value="1"/>
</dbReference>
<protein>
    <submittedName>
        <fullName evidence="6">Diguanylate cyclase/phosphodiesterase with PAS/PAC sensor(S)</fullName>
    </submittedName>
</protein>
<feature type="domain" description="PAC" evidence="3">
    <location>
        <begin position="87"/>
        <end position="138"/>
    </location>
</feature>
<reference evidence="6 7" key="1">
    <citation type="submission" date="2019-02" db="EMBL/GenBank/DDBJ databases">
        <title>Genomic Encyclopedia of Type Strains, Phase IV (KMG-IV): sequencing the most valuable type-strain genomes for metagenomic binning, comparative biology and taxonomic classification.</title>
        <authorList>
            <person name="Goeker M."/>
        </authorList>
    </citation>
    <scope>NUCLEOTIDE SEQUENCE [LARGE SCALE GENOMIC DNA]</scope>
    <source>
        <strain evidence="6 7">DSM 105135</strain>
    </source>
</reference>
<sequence>MNNKIRMPHQDDARFRDIFETVSNVAVQGYDRHRRVIYWNPASTALYGYSREEAMGRLLEELIIPPAMRPHVIADVDRWMHQGIPIPAAELELCRKDGSTVPVFSSHTLQYNANGEPEMYCLDVDMSERKRAEQRLQDSHAELDATLQAVPDLLFELDSDGGYRNVWAHDPSLLAAQREALLGQNVRDMLPPAAAAIVMSALAEAGRQGRSQGHVIHLQLPHGECWFELSTSRKAGRDGDRFIMLSRDITTRKQAEESQRLAASVFACSQEGIVITDGNRRIVDVNPAFSRITGYSREEVLGQTPRMLGSGLHTPEFFEQLRRALDEEGGWHGELWNKRKSGEIYPERIAIDALRDSEGVIRHYVAVFSDISHLKAHEAELDRIAHYDSLTGLPNRRLLADRLALAIARSRRSGRLLAVCYLDLDGFKPVNDNHGHAAGDQLLVLITRQLLGALRGDDTVARLGGDEFVLLLNDLADIHECQSVLERVLALIATPQPVADVQVTVSASIGVALFTQEDDADADALLRHADQAMYRAKESGKNRFHIFDAEQDRRLRAYWDVVARATAGLAAGEFRLYYQPKVDMRRGEVIGVEALIRWQHPDKGLLTPGLFLPMIENSELALPLGQWVVREAVLQAAAWARQGLALPVSINVFGEQLQQEGFVDSLAAMLRDHPELRPEWIELEILETTAMEDIERVSGVIETCSRLGVSFALDDFGTGYSSLTYFRRLPTRILKIDQSFVRDMLTDPDDCAIVEAVVGMARTFGRKVIAEGVETVEHGVALLQLGCELAQGYGIARPMPADAVPDWIHHWRAPPEWAPATGDL</sequence>
<comment type="cofactor">
    <cofactor evidence="1">
        <name>Mg(2+)</name>
        <dbReference type="ChEBI" id="CHEBI:18420"/>
    </cofactor>
</comment>
<dbReference type="SMART" id="SM00086">
    <property type="entry name" value="PAC"/>
    <property type="match status" value="2"/>
</dbReference>
<dbReference type="InterPro" id="IPR052155">
    <property type="entry name" value="Biofilm_reg_signaling"/>
</dbReference>
<gene>
    <name evidence="6" type="ORF">EV700_1016</name>
</gene>
<dbReference type="FunFam" id="3.30.70.270:FF:000001">
    <property type="entry name" value="Diguanylate cyclase domain protein"/>
    <property type="match status" value="1"/>
</dbReference>
<dbReference type="InterPro" id="IPR013656">
    <property type="entry name" value="PAS_4"/>
</dbReference>
<dbReference type="PROSITE" id="PS50887">
    <property type="entry name" value="GGDEF"/>
    <property type="match status" value="1"/>
</dbReference>
<dbReference type="InterPro" id="IPR035919">
    <property type="entry name" value="EAL_sf"/>
</dbReference>
<dbReference type="NCBIfam" id="TIGR00254">
    <property type="entry name" value="GGDEF"/>
    <property type="match status" value="1"/>
</dbReference>
<name>A0A4Q7ZDE7_9GAMM</name>
<dbReference type="Pfam" id="PF00563">
    <property type="entry name" value="EAL"/>
    <property type="match status" value="1"/>
</dbReference>
<organism evidence="6 7">
    <name type="scientific">Fluviicoccus keumensis</name>
    <dbReference type="NCBI Taxonomy" id="1435465"/>
    <lineage>
        <taxon>Bacteria</taxon>
        <taxon>Pseudomonadati</taxon>
        <taxon>Pseudomonadota</taxon>
        <taxon>Gammaproteobacteria</taxon>
        <taxon>Moraxellales</taxon>
        <taxon>Moraxellaceae</taxon>
        <taxon>Fluviicoccus</taxon>
    </lineage>
</organism>
<dbReference type="PROSITE" id="PS50112">
    <property type="entry name" value="PAS"/>
    <property type="match status" value="2"/>
</dbReference>
<dbReference type="SMART" id="SM00091">
    <property type="entry name" value="PAS"/>
    <property type="match status" value="3"/>
</dbReference>
<dbReference type="InterPro" id="IPR000160">
    <property type="entry name" value="GGDEF_dom"/>
</dbReference>
<dbReference type="Pfam" id="PF08448">
    <property type="entry name" value="PAS_4"/>
    <property type="match status" value="1"/>
</dbReference>
<dbReference type="Pfam" id="PF13426">
    <property type="entry name" value="PAS_9"/>
    <property type="match status" value="1"/>
</dbReference>
<dbReference type="SMART" id="SM00052">
    <property type="entry name" value="EAL"/>
    <property type="match status" value="1"/>
</dbReference>
<dbReference type="InterPro" id="IPR043128">
    <property type="entry name" value="Rev_trsase/Diguanyl_cyclase"/>
</dbReference>
<feature type="domain" description="PAC" evidence="3">
    <location>
        <begin position="331"/>
        <end position="383"/>
    </location>
</feature>
<dbReference type="InterPro" id="IPR029787">
    <property type="entry name" value="Nucleotide_cyclase"/>
</dbReference>
<evidence type="ECO:0000259" key="2">
    <source>
        <dbReference type="PROSITE" id="PS50112"/>
    </source>
</evidence>
<dbReference type="CDD" id="cd01949">
    <property type="entry name" value="GGDEF"/>
    <property type="match status" value="1"/>
</dbReference>
<dbReference type="Pfam" id="PF08447">
    <property type="entry name" value="PAS_3"/>
    <property type="match status" value="1"/>
</dbReference>
<dbReference type="GO" id="GO:0003824">
    <property type="term" value="F:catalytic activity"/>
    <property type="evidence" value="ECO:0007669"/>
    <property type="project" value="UniProtKB-ARBA"/>
</dbReference>
<dbReference type="AlphaFoldDB" id="A0A4Q7ZDE7"/>
<dbReference type="Pfam" id="PF00990">
    <property type="entry name" value="GGDEF"/>
    <property type="match status" value="1"/>
</dbReference>
<dbReference type="InterPro" id="IPR035965">
    <property type="entry name" value="PAS-like_dom_sf"/>
</dbReference>
<dbReference type="InterPro" id="IPR000014">
    <property type="entry name" value="PAS"/>
</dbReference>
<evidence type="ECO:0000259" key="5">
    <source>
        <dbReference type="PROSITE" id="PS50887"/>
    </source>
</evidence>
<feature type="domain" description="EAL" evidence="4">
    <location>
        <begin position="558"/>
        <end position="812"/>
    </location>
</feature>